<comment type="caution">
    <text evidence="1">The sequence shown here is derived from an EMBL/GenBank/DDBJ whole genome shotgun (WGS) entry which is preliminary data.</text>
</comment>
<dbReference type="Proteomes" id="UP001153328">
    <property type="component" value="Unassembled WGS sequence"/>
</dbReference>
<name>A0A9W4GZH6_9ACTN</name>
<dbReference type="EMBL" id="CAJVAX010000012">
    <property type="protein sequence ID" value="CAG7629593.1"/>
    <property type="molecule type" value="Genomic_DNA"/>
</dbReference>
<dbReference type="AlphaFoldDB" id="A0A9W4GZH6"/>
<evidence type="ECO:0000313" key="1">
    <source>
        <dbReference type="EMBL" id="CAG7629593.1"/>
    </source>
</evidence>
<organism evidence="1 2">
    <name type="scientific">Actinacidiphila bryophytorum</name>
    <dbReference type="NCBI Taxonomy" id="1436133"/>
    <lineage>
        <taxon>Bacteria</taxon>
        <taxon>Bacillati</taxon>
        <taxon>Actinomycetota</taxon>
        <taxon>Actinomycetes</taxon>
        <taxon>Kitasatosporales</taxon>
        <taxon>Streptomycetaceae</taxon>
        <taxon>Actinacidiphila</taxon>
    </lineage>
</organism>
<keyword evidence="2" id="KW-1185">Reference proteome</keyword>
<evidence type="ECO:0000313" key="2">
    <source>
        <dbReference type="Proteomes" id="UP001153328"/>
    </source>
</evidence>
<reference evidence="1" key="1">
    <citation type="submission" date="2021-06" db="EMBL/GenBank/DDBJ databases">
        <authorList>
            <person name="Arsene-Ploetze F."/>
        </authorList>
    </citation>
    <scope>NUCLEOTIDE SEQUENCE</scope>
    <source>
        <strain evidence="1">SBRY1</strain>
    </source>
</reference>
<sequence>MNSQLPCDARLLTGVRGYGDRRVLPPAADGPPAPHRAVRAARRVFSVPAAIVRSARP</sequence>
<protein>
    <submittedName>
        <fullName evidence="1">Uncharacterized protein</fullName>
    </submittedName>
</protein>
<accession>A0A9W4GZH6</accession>
<proteinExistence type="predicted"/>
<gene>
    <name evidence="1" type="ORF">SBRY_20580</name>
</gene>